<keyword evidence="3" id="KW-1185">Reference proteome</keyword>
<protein>
    <recommendedName>
        <fullName evidence="4">DUF4124 domain-containing protein</fullName>
    </recommendedName>
</protein>
<name>A0ABR9EA90_9GAMM</name>
<evidence type="ECO:0000313" key="2">
    <source>
        <dbReference type="EMBL" id="MBE0367682.1"/>
    </source>
</evidence>
<feature type="chain" id="PRO_5046265410" description="DUF4124 domain-containing protein" evidence="1">
    <location>
        <begin position="19"/>
        <end position="157"/>
    </location>
</feature>
<accession>A0ABR9EA90</accession>
<reference evidence="2 3" key="1">
    <citation type="submission" date="2015-03" db="EMBL/GenBank/DDBJ databases">
        <title>Genome sequence of Pseudoalteromonas aurantia.</title>
        <authorList>
            <person name="Xie B.-B."/>
            <person name="Rong J.-C."/>
            <person name="Qin Q.-L."/>
            <person name="Zhang Y.-Z."/>
        </authorList>
    </citation>
    <scope>NUCLEOTIDE SEQUENCE [LARGE SCALE GENOMIC DNA]</scope>
    <source>
        <strain evidence="2 3">208</strain>
    </source>
</reference>
<proteinExistence type="predicted"/>
<evidence type="ECO:0008006" key="4">
    <source>
        <dbReference type="Google" id="ProtNLM"/>
    </source>
</evidence>
<dbReference type="EMBL" id="AQGV01000012">
    <property type="protein sequence ID" value="MBE0367682.1"/>
    <property type="molecule type" value="Genomic_DNA"/>
</dbReference>
<keyword evidence="1" id="KW-0732">Signal</keyword>
<dbReference type="RefSeq" id="WP_192507079.1">
    <property type="nucleotide sequence ID" value="NZ_AQGV01000012.1"/>
</dbReference>
<evidence type="ECO:0000256" key="1">
    <source>
        <dbReference type="SAM" id="SignalP"/>
    </source>
</evidence>
<dbReference type="Proteomes" id="UP000615755">
    <property type="component" value="Unassembled WGS sequence"/>
</dbReference>
<feature type="signal peptide" evidence="1">
    <location>
        <begin position="1"/>
        <end position="18"/>
    </location>
</feature>
<gene>
    <name evidence="2" type="ORF">PAUR_a1094</name>
</gene>
<evidence type="ECO:0000313" key="3">
    <source>
        <dbReference type="Proteomes" id="UP000615755"/>
    </source>
</evidence>
<comment type="caution">
    <text evidence="2">The sequence shown here is derived from an EMBL/GenBank/DDBJ whole genome shotgun (WGS) entry which is preliminary data.</text>
</comment>
<sequence length="157" mass="18592">MFRMIFVLLLFLSTAIQAKTVVNYYKCVTKRGTTYSQFPCGSNGTQHTLTHSNPNKSTPSEQHFKTLNQLEKKQVVRNLKKSLRAKRYQVAILNRDLDRATRDQQERMRHIMDDKKRKETVKDIKKKLKSLNKKHRKEVKVVSKQIATLEKKLKRYE</sequence>
<organism evidence="2 3">
    <name type="scientific">Pseudoalteromonas aurantia 208</name>
    <dbReference type="NCBI Taxonomy" id="1314867"/>
    <lineage>
        <taxon>Bacteria</taxon>
        <taxon>Pseudomonadati</taxon>
        <taxon>Pseudomonadota</taxon>
        <taxon>Gammaproteobacteria</taxon>
        <taxon>Alteromonadales</taxon>
        <taxon>Pseudoalteromonadaceae</taxon>
        <taxon>Pseudoalteromonas</taxon>
    </lineage>
</organism>